<dbReference type="InterPro" id="IPR001387">
    <property type="entry name" value="Cro/C1-type_HTH"/>
</dbReference>
<dbReference type="SMART" id="SM00530">
    <property type="entry name" value="HTH_XRE"/>
    <property type="match status" value="1"/>
</dbReference>
<name>A0A132MLC1_9ACTN</name>
<dbReference type="PATRIC" id="fig|1469144.10.peg.374"/>
<dbReference type="InterPro" id="IPR043917">
    <property type="entry name" value="DUF5753"/>
</dbReference>
<dbReference type="PROSITE" id="PS50943">
    <property type="entry name" value="HTH_CROC1"/>
    <property type="match status" value="1"/>
</dbReference>
<dbReference type="AlphaFoldDB" id="A0A132MLC1"/>
<keyword evidence="3" id="KW-1185">Reference proteome</keyword>
<comment type="caution">
    <text evidence="2">The sequence shown here is derived from an EMBL/GenBank/DDBJ whole genome shotgun (WGS) entry which is preliminary data.</text>
</comment>
<dbReference type="RefSeq" id="WP_096058922.1">
    <property type="nucleotide sequence ID" value="NZ_JYIJ01000019.1"/>
</dbReference>
<dbReference type="Pfam" id="PF13560">
    <property type="entry name" value="HTH_31"/>
    <property type="match status" value="1"/>
</dbReference>
<gene>
    <name evidence="2" type="ORF">LI90_294</name>
</gene>
<dbReference type="InterPro" id="IPR010982">
    <property type="entry name" value="Lambda_DNA-bd_dom_sf"/>
</dbReference>
<dbReference type="OrthoDB" id="5172945at2"/>
<reference evidence="3" key="1">
    <citation type="submission" date="2015-04" db="EMBL/GenBank/DDBJ databases">
        <title>Physiological reanalysis, assessment of diazotrophy, and genome sequences of multiple isolates of Streptomyces thermoautotrophicus.</title>
        <authorList>
            <person name="MacKellar D.C."/>
            <person name="Lieber L."/>
            <person name="Norman J."/>
            <person name="Bolger A."/>
            <person name="Tobin C."/>
            <person name="Murray J.W."/>
            <person name="Chang R."/>
            <person name="Ford T."/>
            <person name="Nguyen P.Q."/>
            <person name="Woodward J."/>
            <person name="Permingeat H."/>
            <person name="Joshi N.S."/>
            <person name="Silver P.A."/>
            <person name="Usadel B."/>
            <person name="Rutherford A.W."/>
            <person name="Friesen M."/>
            <person name="Prell J."/>
        </authorList>
    </citation>
    <scope>NUCLEOTIDE SEQUENCE [LARGE SCALE GENOMIC DNA]</scope>
    <source>
        <strain evidence="3">H1</strain>
    </source>
</reference>
<dbReference type="CDD" id="cd00093">
    <property type="entry name" value="HTH_XRE"/>
    <property type="match status" value="1"/>
</dbReference>
<accession>A0A132MLC1</accession>
<evidence type="ECO:0000313" key="3">
    <source>
        <dbReference type="Proteomes" id="UP000070188"/>
    </source>
</evidence>
<dbReference type="SUPFAM" id="SSF47413">
    <property type="entry name" value="lambda repressor-like DNA-binding domains"/>
    <property type="match status" value="1"/>
</dbReference>
<dbReference type="Proteomes" id="UP000070188">
    <property type="component" value="Unassembled WGS sequence"/>
</dbReference>
<proteinExistence type="predicted"/>
<protein>
    <submittedName>
        <fullName evidence="2">Helix-turn-helix protein</fullName>
    </submittedName>
</protein>
<sequence>MEVPPTVRQRLLGARLRRLREAAGMTLDQAGQVIECTGSKISRIETGHRGIKPFELRHLLRAYGVTDEARIDAFVRAFREAKRRDWWDTGEYDELLSEAQYRDYLTLEADAAWIRNFESLLVPGLLQTEDYARAVIAAYRTEDSSDQIDALVKVRMARQEAVLRQPKHPVKLWAVLDEAVLRRPWGGRDVMRAQLRHLAEIGSTRGNNITIQVLPFKAGDHPAVDGSFVLLSYPEQIAPDIVWLEIGNGSLYLENTADVERYNLMFSHLTARALSPPASVEFIARAAEEL</sequence>
<feature type="domain" description="HTH cro/C1-type" evidence="1">
    <location>
        <begin position="16"/>
        <end position="69"/>
    </location>
</feature>
<dbReference type="STRING" id="1469144.LI90_294"/>
<dbReference type="Gene3D" id="1.10.260.40">
    <property type="entry name" value="lambda repressor-like DNA-binding domains"/>
    <property type="match status" value="1"/>
</dbReference>
<dbReference type="Pfam" id="PF19054">
    <property type="entry name" value="DUF5753"/>
    <property type="match status" value="1"/>
</dbReference>
<dbReference type="GO" id="GO:0003677">
    <property type="term" value="F:DNA binding"/>
    <property type="evidence" value="ECO:0007669"/>
    <property type="project" value="InterPro"/>
</dbReference>
<dbReference type="EMBL" id="LAXD01000001">
    <property type="protein sequence ID" value="KWW98667.1"/>
    <property type="molecule type" value="Genomic_DNA"/>
</dbReference>
<evidence type="ECO:0000259" key="1">
    <source>
        <dbReference type="PROSITE" id="PS50943"/>
    </source>
</evidence>
<evidence type="ECO:0000313" key="2">
    <source>
        <dbReference type="EMBL" id="KWW98667.1"/>
    </source>
</evidence>
<organism evidence="2 3">
    <name type="scientific">Carbonactinospora thermoautotrophica</name>
    <dbReference type="NCBI Taxonomy" id="1469144"/>
    <lineage>
        <taxon>Bacteria</taxon>
        <taxon>Bacillati</taxon>
        <taxon>Actinomycetota</taxon>
        <taxon>Actinomycetes</taxon>
        <taxon>Kitasatosporales</taxon>
        <taxon>Carbonactinosporaceae</taxon>
        <taxon>Carbonactinospora</taxon>
    </lineage>
</organism>